<dbReference type="EMBL" id="JAOWKW010000001">
    <property type="protein sequence ID" value="MCV2877618.1"/>
    <property type="molecule type" value="Genomic_DNA"/>
</dbReference>
<keyword evidence="2" id="KW-1185">Reference proteome</keyword>
<dbReference type="RefSeq" id="WP_263846903.1">
    <property type="nucleotide sequence ID" value="NZ_JAOWKW010000001.1"/>
</dbReference>
<organism evidence="1 2">
    <name type="scientific">Sedimentimonas flavescens</name>
    <dbReference type="NCBI Taxonomy" id="2851012"/>
    <lineage>
        <taxon>Bacteria</taxon>
        <taxon>Pseudomonadati</taxon>
        <taxon>Pseudomonadota</taxon>
        <taxon>Alphaproteobacteria</taxon>
        <taxon>Rhodobacterales</taxon>
        <taxon>Rhodobacter group</taxon>
        <taxon>Sedimentimonas</taxon>
    </lineage>
</organism>
<accession>A0ABT2ZVF3</accession>
<evidence type="ECO:0000313" key="2">
    <source>
        <dbReference type="Proteomes" id="UP001526166"/>
    </source>
</evidence>
<evidence type="ECO:0000313" key="1">
    <source>
        <dbReference type="EMBL" id="MCV2877618.1"/>
    </source>
</evidence>
<proteinExistence type="predicted"/>
<sequence length="65" mass="7586">MKITVDDFRRVGICPAARNWFARHGLDWRDFLRNGVELERLRATGDQQTMIDRLEAAAQERLKNG</sequence>
<protein>
    <submittedName>
        <fullName evidence="1">Uncharacterized protein</fullName>
    </submittedName>
</protein>
<dbReference type="Proteomes" id="UP001526166">
    <property type="component" value="Unassembled WGS sequence"/>
</dbReference>
<gene>
    <name evidence="1" type="ORF">OE699_02030</name>
</gene>
<reference evidence="1 2" key="1">
    <citation type="submission" date="2022-10" db="EMBL/GenBank/DDBJ databases">
        <title>Sinirhodobacter sp. nov., isolated from ocean surface sediments.</title>
        <authorList>
            <person name="He W."/>
            <person name="Wang L."/>
            <person name="Zhang D.-F."/>
        </authorList>
    </citation>
    <scope>NUCLEOTIDE SEQUENCE [LARGE SCALE GENOMIC DNA]</scope>
    <source>
        <strain evidence="1 2">WL0115</strain>
    </source>
</reference>
<name>A0ABT2ZVF3_9RHOB</name>
<comment type="caution">
    <text evidence="1">The sequence shown here is derived from an EMBL/GenBank/DDBJ whole genome shotgun (WGS) entry which is preliminary data.</text>
</comment>